<feature type="transmembrane region" description="Helical" evidence="10">
    <location>
        <begin position="271"/>
        <end position="289"/>
    </location>
</feature>
<evidence type="ECO:0000256" key="10">
    <source>
        <dbReference type="SAM" id="Phobius"/>
    </source>
</evidence>
<feature type="transmembrane region" description="Helical" evidence="10">
    <location>
        <begin position="133"/>
        <end position="152"/>
    </location>
</feature>
<feature type="transmembrane region" description="Helical" evidence="10">
    <location>
        <begin position="172"/>
        <end position="195"/>
    </location>
</feature>
<evidence type="ECO:0000256" key="8">
    <source>
        <dbReference type="ARBA" id="ARBA00022989"/>
    </source>
</evidence>
<evidence type="ECO:0000256" key="7">
    <source>
        <dbReference type="ARBA" id="ARBA00022849"/>
    </source>
</evidence>
<proteinExistence type="inferred from homology"/>
<evidence type="ECO:0000256" key="4">
    <source>
        <dbReference type="ARBA" id="ARBA00022448"/>
    </source>
</evidence>
<feature type="transmembrane region" description="Helical" evidence="10">
    <location>
        <begin position="358"/>
        <end position="383"/>
    </location>
</feature>
<feature type="transmembrane region" description="Helical" evidence="10">
    <location>
        <begin position="96"/>
        <end position="126"/>
    </location>
</feature>
<keyword evidence="13" id="KW-1185">Reference proteome</keyword>
<evidence type="ECO:0000256" key="2">
    <source>
        <dbReference type="ARBA" id="ARBA00006433"/>
    </source>
</evidence>
<comment type="similarity">
    <text evidence="2">Belongs to the ArsB family.</text>
</comment>
<dbReference type="KEGG" id="dfo:Dform_01065"/>
<evidence type="ECO:0000256" key="3">
    <source>
        <dbReference type="ARBA" id="ARBA00009843"/>
    </source>
</evidence>
<feature type="transmembrane region" description="Helical" evidence="10">
    <location>
        <begin position="54"/>
        <end position="76"/>
    </location>
</feature>
<comment type="subcellular location">
    <subcellularLocation>
        <location evidence="1">Cell membrane</location>
        <topology evidence="1">Multi-pass membrane protein</topology>
    </subcellularLocation>
</comment>
<evidence type="ECO:0000313" key="12">
    <source>
        <dbReference type="EMBL" id="APV44400.1"/>
    </source>
</evidence>
<dbReference type="Pfam" id="PF03600">
    <property type="entry name" value="CitMHS"/>
    <property type="match status" value="1"/>
</dbReference>
<dbReference type="GO" id="GO:0046685">
    <property type="term" value="P:response to arsenic-containing substance"/>
    <property type="evidence" value="ECO:0007669"/>
    <property type="project" value="UniProtKB-KW"/>
</dbReference>
<evidence type="ECO:0000256" key="5">
    <source>
        <dbReference type="ARBA" id="ARBA00022475"/>
    </source>
</evidence>
<dbReference type="PANTHER" id="PTHR43302:SF5">
    <property type="entry name" value="TRANSPORTER ARSB-RELATED"/>
    <property type="match status" value="1"/>
</dbReference>
<dbReference type="InterPro" id="IPR004680">
    <property type="entry name" value="Cit_transptr-like_dom"/>
</dbReference>
<dbReference type="RefSeq" id="WP_076004087.1">
    <property type="nucleotide sequence ID" value="NZ_CP018258.1"/>
</dbReference>
<organism evidence="12 13">
    <name type="scientific">Dehalogenimonas formicexedens</name>
    <dbReference type="NCBI Taxonomy" id="1839801"/>
    <lineage>
        <taxon>Bacteria</taxon>
        <taxon>Bacillati</taxon>
        <taxon>Chloroflexota</taxon>
        <taxon>Dehalococcoidia</taxon>
        <taxon>Dehalococcoidales</taxon>
        <taxon>Dehalococcoidaceae</taxon>
        <taxon>Dehalogenimonas</taxon>
    </lineage>
</organism>
<dbReference type="OrthoDB" id="9774335at2"/>
<evidence type="ECO:0000259" key="11">
    <source>
        <dbReference type="Pfam" id="PF03600"/>
    </source>
</evidence>
<evidence type="ECO:0000313" key="13">
    <source>
        <dbReference type="Proteomes" id="UP000185934"/>
    </source>
</evidence>
<gene>
    <name evidence="12" type="ORF">Dform_01065</name>
</gene>
<feature type="domain" description="Citrate transporter-like" evidence="11">
    <location>
        <begin position="14"/>
        <end position="345"/>
    </location>
</feature>
<dbReference type="Proteomes" id="UP000185934">
    <property type="component" value="Chromosome"/>
</dbReference>
<dbReference type="GO" id="GO:0015105">
    <property type="term" value="F:arsenite transmembrane transporter activity"/>
    <property type="evidence" value="ECO:0007669"/>
    <property type="project" value="InterPro"/>
</dbReference>
<feature type="transmembrane region" description="Helical" evidence="10">
    <location>
        <begin position="24"/>
        <end position="42"/>
    </location>
</feature>
<name>A0A1P8F7G4_9CHLR</name>
<keyword evidence="8 10" id="KW-1133">Transmembrane helix</keyword>
<feature type="transmembrane region" description="Helical" evidence="10">
    <location>
        <begin position="395"/>
        <end position="417"/>
    </location>
</feature>
<keyword evidence="4" id="KW-0813">Transport</keyword>
<dbReference type="GO" id="GO:0005886">
    <property type="term" value="C:plasma membrane"/>
    <property type="evidence" value="ECO:0007669"/>
    <property type="project" value="UniProtKB-SubCell"/>
</dbReference>
<evidence type="ECO:0000256" key="1">
    <source>
        <dbReference type="ARBA" id="ARBA00004651"/>
    </source>
</evidence>
<feature type="transmembrane region" description="Helical" evidence="10">
    <location>
        <begin position="216"/>
        <end position="234"/>
    </location>
</feature>
<keyword evidence="5" id="KW-1003">Cell membrane</keyword>
<evidence type="ECO:0000256" key="9">
    <source>
        <dbReference type="ARBA" id="ARBA00023136"/>
    </source>
</evidence>
<accession>A0A1P8F7G4</accession>
<protein>
    <submittedName>
        <fullName evidence="12">Arsenical pump membrane protein</fullName>
    </submittedName>
</protein>
<dbReference type="PANTHER" id="PTHR43302">
    <property type="entry name" value="TRANSPORTER ARSB-RELATED"/>
    <property type="match status" value="1"/>
</dbReference>
<reference evidence="13" key="1">
    <citation type="submission" date="2016-11" db="EMBL/GenBank/DDBJ databases">
        <title>Dehalogenimonas formicexedens sp. nov., a chlorinated alkane respiring bacterium isolated from contaminated groundwater.</title>
        <authorList>
            <person name="Key T.A."/>
            <person name="Bowman K.S."/>
            <person name="Lee I."/>
            <person name="Chun J."/>
            <person name="Albuquerque L."/>
            <person name="da Costa M.S."/>
            <person name="Rainey F.A."/>
            <person name="Moe W.M."/>
        </authorList>
    </citation>
    <scope>NUCLEOTIDE SEQUENCE [LARGE SCALE GENOMIC DNA]</scope>
    <source>
        <strain evidence="13">NSZ-14</strain>
    </source>
</reference>
<dbReference type="EMBL" id="CP018258">
    <property type="protein sequence ID" value="APV44400.1"/>
    <property type="molecule type" value="Genomic_DNA"/>
</dbReference>
<sequence>MIASLIVFFLTIAGIIWRPWRLSEALIASLGAAAMVAAGRLSAGDALNALENNLNVLGFFLGLMIVAAIAESAGLFETVTEKAVVLSRGSGRRLLLIVFGIGVVVTALLSNDATALMLTPVVFLLVRHLEVDPIPYVFACAFIANAASFLLPVANPVNLVAVDAFDLRLGDYLAHLLLPSMVVIAVTVGLFLYIFRREIQSVFSLGDFSMKVSSRKLDRPVVAVLILIALGYVVFSLNGWPLSVPVLIGALTLLGVFAGRKIRLSEISRSISWSILLFVAGLAVLVRGLEASGVTQSLGESFARLLGHGELPGALATSFGTAAGSNLMNNWPMMMVSVTTLSGAPDAVAANPGLPYQAILGAALGPNIAVMGSLSSMLWLLILRRRGLNVTAGSFLKLGLLVTPAALLCGSLVLYLLS</sequence>
<comment type="similarity">
    <text evidence="3">Belongs to the CitM (TC 2.A.11) transporter family.</text>
</comment>
<evidence type="ECO:0000256" key="6">
    <source>
        <dbReference type="ARBA" id="ARBA00022692"/>
    </source>
</evidence>
<dbReference type="InterPro" id="IPR000802">
    <property type="entry name" value="Arsenical_pump_ArsB"/>
</dbReference>
<dbReference type="STRING" id="1839801.Dform_01065"/>
<feature type="transmembrane region" description="Helical" evidence="10">
    <location>
        <begin position="240"/>
        <end position="259"/>
    </location>
</feature>
<dbReference type="AlphaFoldDB" id="A0A1P8F7G4"/>
<keyword evidence="6 10" id="KW-0812">Transmembrane</keyword>
<keyword evidence="9 10" id="KW-0472">Membrane</keyword>
<dbReference type="PRINTS" id="PR00758">
    <property type="entry name" value="ARSENICPUMP"/>
</dbReference>
<keyword evidence="7" id="KW-0059">Arsenical resistance</keyword>